<dbReference type="PANTHER" id="PTHR10543:SF24">
    <property type="entry name" value="CAROTENOID ISOMEROOXYGENASE"/>
    <property type="match status" value="1"/>
</dbReference>
<reference evidence="7" key="1">
    <citation type="submission" date="2022-10" db="EMBL/GenBank/DDBJ databases">
        <title>Tapping the CABI collections for fungal endophytes: first genome assemblies for Collariella, Neodidymelliopsis, Ascochyta clinopodiicola, Didymella pomorum, Didymosphaeria variabile, Neocosmospora piperis and Neocucurbitaria cava.</title>
        <authorList>
            <person name="Hill R."/>
        </authorList>
    </citation>
    <scope>NUCLEOTIDE SEQUENCE</scope>
    <source>
        <strain evidence="7">IMI 355082</strain>
    </source>
</reference>
<protein>
    <recommendedName>
        <fullName evidence="9">Carotenoid cleavage dioxygenase 1</fullName>
    </recommendedName>
</protein>
<keyword evidence="4 5" id="KW-0408">Iron</keyword>
<feature type="region of interest" description="Disordered" evidence="6">
    <location>
        <begin position="1"/>
        <end position="24"/>
    </location>
</feature>
<dbReference type="InterPro" id="IPR004294">
    <property type="entry name" value="Carotenoid_Oase"/>
</dbReference>
<dbReference type="EMBL" id="JAPEVB010000006">
    <property type="protein sequence ID" value="KAJ4386111.1"/>
    <property type="molecule type" value="Genomic_DNA"/>
</dbReference>
<dbReference type="GO" id="GO:0016121">
    <property type="term" value="P:carotene catabolic process"/>
    <property type="evidence" value="ECO:0007669"/>
    <property type="project" value="TreeGrafter"/>
</dbReference>
<gene>
    <name evidence="7" type="ORF">N0V93_009003</name>
</gene>
<comment type="caution">
    <text evidence="7">The sequence shown here is derived from an EMBL/GenBank/DDBJ whole genome shotgun (WGS) entry which is preliminary data.</text>
</comment>
<name>A0A9W9CSE2_9PEZI</name>
<feature type="binding site" evidence="5">
    <location>
        <position position="611"/>
    </location>
    <ligand>
        <name>Fe cation</name>
        <dbReference type="ChEBI" id="CHEBI:24875"/>
        <note>catalytic</note>
    </ligand>
</feature>
<evidence type="ECO:0000313" key="7">
    <source>
        <dbReference type="EMBL" id="KAJ4386111.1"/>
    </source>
</evidence>
<feature type="binding site" evidence="5">
    <location>
        <position position="266"/>
    </location>
    <ligand>
        <name>Fe cation</name>
        <dbReference type="ChEBI" id="CHEBI:24875"/>
        <note>catalytic</note>
    </ligand>
</feature>
<evidence type="ECO:0000256" key="5">
    <source>
        <dbReference type="PIRSR" id="PIRSR604294-1"/>
    </source>
</evidence>
<evidence type="ECO:0000256" key="6">
    <source>
        <dbReference type="SAM" id="MobiDB-lite"/>
    </source>
</evidence>
<keyword evidence="3" id="KW-0560">Oxidoreductase</keyword>
<evidence type="ECO:0000313" key="8">
    <source>
        <dbReference type="Proteomes" id="UP001140453"/>
    </source>
</evidence>
<evidence type="ECO:0008006" key="9">
    <source>
        <dbReference type="Google" id="ProtNLM"/>
    </source>
</evidence>
<evidence type="ECO:0000256" key="2">
    <source>
        <dbReference type="ARBA" id="ARBA00022723"/>
    </source>
</evidence>
<feature type="region of interest" description="Disordered" evidence="6">
    <location>
        <begin position="192"/>
        <end position="221"/>
    </location>
</feature>
<dbReference type="Proteomes" id="UP001140453">
    <property type="component" value="Unassembled WGS sequence"/>
</dbReference>
<dbReference type="OrthoDB" id="407010at2759"/>
<proteinExistence type="inferred from homology"/>
<comment type="similarity">
    <text evidence="1">Belongs to the carotenoid oxygenase family.</text>
</comment>
<feature type="compositionally biased region" description="Polar residues" evidence="6">
    <location>
        <begin position="1"/>
        <end position="11"/>
    </location>
</feature>
<keyword evidence="8" id="KW-1185">Reference proteome</keyword>
<feature type="compositionally biased region" description="Basic and acidic residues" evidence="6">
    <location>
        <begin position="13"/>
        <end position="24"/>
    </location>
</feature>
<dbReference type="GO" id="GO:0010436">
    <property type="term" value="F:carotenoid dioxygenase activity"/>
    <property type="evidence" value="ECO:0007669"/>
    <property type="project" value="TreeGrafter"/>
</dbReference>
<dbReference type="AlphaFoldDB" id="A0A9W9CSE2"/>
<evidence type="ECO:0000256" key="1">
    <source>
        <dbReference type="ARBA" id="ARBA00006787"/>
    </source>
</evidence>
<feature type="binding site" evidence="5">
    <location>
        <position position="318"/>
    </location>
    <ligand>
        <name>Fe cation</name>
        <dbReference type="ChEBI" id="CHEBI:24875"/>
        <note>catalytic</note>
    </ligand>
</feature>
<dbReference type="Pfam" id="PF03055">
    <property type="entry name" value="RPE65"/>
    <property type="match status" value="1"/>
</dbReference>
<dbReference type="PANTHER" id="PTHR10543">
    <property type="entry name" value="BETA-CAROTENE DIOXYGENASE"/>
    <property type="match status" value="1"/>
</dbReference>
<sequence length="618" mass="68412">MDDPQQQSSLRRTAADEQGDRAEAIKNLETEAYLDWPNEAGFDKLTEHRGPIELSVKGTIPLWASGSFFRNGPGGRKIENAKSTDGKTNDGIVLISHWFDGIAHLHRFDIVPSANGLVKVLYSSRRQADSFVKSVQEKGTVGDTISFGQKADPCIGIFGKAMSMFRSLDQGREAAKYDNLNVTVMPGPNIPALMSRKTSNRPEQEQTTSAAGHRGENGTKSSKTLWITSDTACYRVLDAATLEPLADICLHSDLHPVLKGAMSCAHIQTCPKTGDVFSYNIQPGPQAVYRIFRVSASTGKTDVLASISRLDLPPAYIHSFFLSERFVVLRVPTTHFGKMGLAVPWKGNLLEAIEPFDERKKCKWYFVDRVHGQGVVAEFETPAAFFFHSVNCWDEIAPAQGTAADAQQEAQFANVCCDVVDFPNTDFMHKFYYDVLMNTNGQTKAAYGSEAKMHKSMSSLVRWKFRVPLPTSSAAIKLNKKVKEIGKPEKLFAIPSPHSGELPTINPNYRTRQHRYVYSLPQTGRSTFLDTLVKTDTVTREILQWDNTKGHTPGEAIFVPRPGAVEEDDGVLLSVVLDGYSEKSYLVCLDAKTMQEMGRAEMDFAVGFGLHGMHSPDD</sequence>
<accession>A0A9W9CSE2</accession>
<keyword evidence="2 5" id="KW-0479">Metal-binding</keyword>
<comment type="cofactor">
    <cofactor evidence="5">
        <name>Fe(2+)</name>
        <dbReference type="ChEBI" id="CHEBI:29033"/>
    </cofactor>
    <text evidence="5">Binds 1 Fe(2+) ion per subunit.</text>
</comment>
<dbReference type="GO" id="GO:0046872">
    <property type="term" value="F:metal ion binding"/>
    <property type="evidence" value="ECO:0007669"/>
    <property type="project" value="UniProtKB-KW"/>
</dbReference>
<feature type="binding site" evidence="5">
    <location>
        <position position="388"/>
    </location>
    <ligand>
        <name>Fe cation</name>
        <dbReference type="ChEBI" id="CHEBI:24875"/>
        <note>catalytic</note>
    </ligand>
</feature>
<evidence type="ECO:0000256" key="3">
    <source>
        <dbReference type="ARBA" id="ARBA00023002"/>
    </source>
</evidence>
<organism evidence="7 8">
    <name type="scientific">Gnomoniopsis smithogilvyi</name>
    <dbReference type="NCBI Taxonomy" id="1191159"/>
    <lineage>
        <taxon>Eukaryota</taxon>
        <taxon>Fungi</taxon>
        <taxon>Dikarya</taxon>
        <taxon>Ascomycota</taxon>
        <taxon>Pezizomycotina</taxon>
        <taxon>Sordariomycetes</taxon>
        <taxon>Sordariomycetidae</taxon>
        <taxon>Diaporthales</taxon>
        <taxon>Gnomoniaceae</taxon>
        <taxon>Gnomoniopsis</taxon>
    </lineage>
</organism>
<evidence type="ECO:0000256" key="4">
    <source>
        <dbReference type="ARBA" id="ARBA00023004"/>
    </source>
</evidence>